<dbReference type="SUPFAM" id="SSF50494">
    <property type="entry name" value="Trypsin-like serine proteases"/>
    <property type="match status" value="1"/>
</dbReference>
<reference evidence="10" key="1">
    <citation type="submission" date="2022-12" db="EMBL/GenBank/DDBJ databases">
        <title>Chromosome-level genome assembly of the bean flower thrips Megalurothrips usitatus.</title>
        <authorList>
            <person name="Ma L."/>
            <person name="Liu Q."/>
            <person name="Li H."/>
            <person name="Cai W."/>
        </authorList>
    </citation>
    <scope>NUCLEOTIDE SEQUENCE</scope>
    <source>
        <strain evidence="10">Cailab_2022a</strain>
    </source>
</reference>
<evidence type="ECO:0000256" key="6">
    <source>
        <dbReference type="ARBA" id="ARBA00023033"/>
    </source>
</evidence>
<dbReference type="Pfam" id="PF00089">
    <property type="entry name" value="Trypsin"/>
    <property type="match status" value="1"/>
</dbReference>
<keyword evidence="6" id="KW-0503">Monooxygenase</keyword>
<dbReference type="GO" id="GO:0046872">
    <property type="term" value="F:metal ion binding"/>
    <property type="evidence" value="ECO:0007669"/>
    <property type="project" value="UniProtKB-KW"/>
</dbReference>
<comment type="similarity">
    <text evidence="2">Belongs to the tyrosinase family.</text>
</comment>
<proteinExistence type="inferred from homology"/>
<keyword evidence="7" id="KW-1015">Disulfide bond</keyword>
<evidence type="ECO:0000256" key="3">
    <source>
        <dbReference type="ARBA" id="ARBA00022723"/>
    </source>
</evidence>
<protein>
    <recommendedName>
        <fullName evidence="9">Peptidase S1 domain-containing protein</fullName>
    </recommendedName>
</protein>
<feature type="signal peptide" evidence="8">
    <location>
        <begin position="1"/>
        <end position="23"/>
    </location>
</feature>
<dbReference type="Proteomes" id="UP001075354">
    <property type="component" value="Chromosome 16"/>
</dbReference>
<dbReference type="Pfam" id="PF03723">
    <property type="entry name" value="Hemocyanin_C"/>
    <property type="match status" value="1"/>
</dbReference>
<keyword evidence="3" id="KW-0479">Metal-binding</keyword>
<keyword evidence="8" id="KW-0732">Signal</keyword>
<dbReference type="SMART" id="SM00020">
    <property type="entry name" value="Tryp_SPc"/>
    <property type="match status" value="1"/>
</dbReference>
<dbReference type="GO" id="GO:0006508">
    <property type="term" value="P:proteolysis"/>
    <property type="evidence" value="ECO:0007669"/>
    <property type="project" value="InterPro"/>
</dbReference>
<dbReference type="InterPro" id="IPR000896">
    <property type="entry name" value="Hemocyanin/hexamerin_mid_dom"/>
</dbReference>
<evidence type="ECO:0000256" key="8">
    <source>
        <dbReference type="SAM" id="SignalP"/>
    </source>
</evidence>
<dbReference type="PROSITE" id="PS50240">
    <property type="entry name" value="TRYPSIN_DOM"/>
    <property type="match status" value="1"/>
</dbReference>
<feature type="domain" description="Peptidase S1" evidence="9">
    <location>
        <begin position="112"/>
        <end position="367"/>
    </location>
</feature>
<dbReference type="InterPro" id="IPR043504">
    <property type="entry name" value="Peptidase_S1_PA_chymotrypsin"/>
</dbReference>
<evidence type="ECO:0000256" key="7">
    <source>
        <dbReference type="ARBA" id="ARBA00023157"/>
    </source>
</evidence>
<evidence type="ECO:0000256" key="4">
    <source>
        <dbReference type="ARBA" id="ARBA00023002"/>
    </source>
</evidence>
<comment type="caution">
    <text evidence="10">The sequence shown here is derived from an EMBL/GenBank/DDBJ whole genome shotgun (WGS) entry which is preliminary data.</text>
</comment>
<dbReference type="Gene3D" id="2.60.40.1520">
    <property type="entry name" value="Hemocyanin, C-terminal domain"/>
    <property type="match status" value="1"/>
</dbReference>
<dbReference type="InterPro" id="IPR000436">
    <property type="entry name" value="Sushi_SCR_CCP_dom"/>
</dbReference>
<dbReference type="SUPFAM" id="SSF81296">
    <property type="entry name" value="E set domains"/>
    <property type="match status" value="1"/>
</dbReference>
<dbReference type="InterPro" id="IPR005203">
    <property type="entry name" value="Hemocyanin_C"/>
</dbReference>
<name>A0AAV7X4S5_9NEOP</name>
<dbReference type="PANTHER" id="PTHR11511">
    <property type="entry name" value="LARVAL STORAGE PROTEIN/PHENOLOXIDASE"/>
    <property type="match status" value="1"/>
</dbReference>
<keyword evidence="5" id="KW-0186">Copper</keyword>
<evidence type="ECO:0000256" key="2">
    <source>
        <dbReference type="ARBA" id="ARBA00009928"/>
    </source>
</evidence>
<evidence type="ECO:0000259" key="9">
    <source>
        <dbReference type="PROSITE" id="PS50240"/>
    </source>
</evidence>
<dbReference type="InterPro" id="IPR014756">
    <property type="entry name" value="Ig_E-set"/>
</dbReference>
<dbReference type="Gene3D" id="1.10.1280.10">
    <property type="entry name" value="Di-copper center containing domain from catechol oxidase"/>
    <property type="match status" value="1"/>
</dbReference>
<keyword evidence="4" id="KW-0560">Oxidoreductase</keyword>
<evidence type="ECO:0000256" key="5">
    <source>
        <dbReference type="ARBA" id="ARBA00023008"/>
    </source>
</evidence>
<comment type="cofactor">
    <cofactor evidence="1">
        <name>Cu(2+)</name>
        <dbReference type="ChEBI" id="CHEBI:29036"/>
    </cofactor>
</comment>
<dbReference type="EMBL" id="JAPTSV010000016">
    <property type="protein sequence ID" value="KAJ1519798.1"/>
    <property type="molecule type" value="Genomic_DNA"/>
</dbReference>
<dbReference type="InterPro" id="IPR018114">
    <property type="entry name" value="TRYPSIN_HIS"/>
</dbReference>
<dbReference type="InterPro" id="IPR009003">
    <property type="entry name" value="Peptidase_S1_PA"/>
</dbReference>
<evidence type="ECO:0000313" key="11">
    <source>
        <dbReference type="Proteomes" id="UP001075354"/>
    </source>
</evidence>
<organism evidence="10 11">
    <name type="scientific">Megalurothrips usitatus</name>
    <name type="common">bean blossom thrips</name>
    <dbReference type="NCBI Taxonomy" id="439358"/>
    <lineage>
        <taxon>Eukaryota</taxon>
        <taxon>Metazoa</taxon>
        <taxon>Ecdysozoa</taxon>
        <taxon>Arthropoda</taxon>
        <taxon>Hexapoda</taxon>
        <taxon>Insecta</taxon>
        <taxon>Pterygota</taxon>
        <taxon>Neoptera</taxon>
        <taxon>Paraneoptera</taxon>
        <taxon>Thysanoptera</taxon>
        <taxon>Terebrantia</taxon>
        <taxon>Thripoidea</taxon>
        <taxon>Thripidae</taxon>
        <taxon>Megalurothrips</taxon>
    </lineage>
</organism>
<sequence length="741" mass="83359">MPTTAAALAAILVAAWMQVCSRAAQCPPLQYRTVDAECRWVLGRLVSCDAPATPGTKAFFACKPLYRLPLSLASRASNAEMSVCREDGTWAPMPFTCVPECGRVVGKGTPLIQDGQPVLSALEYPWHVAVYDRKHKNGVFQVCGGTLITPKFFVSAAHCFSEPQMASSVAVRMRPPAHFAAAVGKIVREWDFTEDTAQKRDIVHIHTHGYGGARLNFVRDFALVEMAVAVELTTSTMPACVDWGLQAQRISEGDVGTVVGWGTLWKAHMNRDLQSASLPFVPKEKCLQLIPPQLVQYILLNDDRFCAGLTNGTTVAQGDSGGGLAFRGRDGRWFLQGVVSVGIPERKTLTAFTNVTSFVRWMADRIQDEEIRASAAEHEVPLEIPAEYTASELEEEQRLAYFREDLGLSLHHMHWHTHYPSAGTRREVDKDRRGELLFYMHHQIIARYNGERMSNEMPRVKRLALREPIKEGYYPKLDNLVGSRSWPGRPPNAVLKDLNRDGIKIVVSDLERWAARIHEAIDLGSVVNATGGIVRLTEEHGMNLLGNIVESTELSPNRKLYGELLNQGHILISLVHDPENRFLESFGVMGDAAVALRDPIFYRWQSSIQDFARQFKLTLPSYTTQQLMFPDVTVRSVNVRAEKTQGVVADNELLTHWQASDLELSRGLDFSPRPPLFARITHLQHLPFTYTIRIDNTARIPKDGHVRIFMAPKNDERDKAMSFEDQRHLMIEMDKFRTRRE</sequence>
<dbReference type="PROSITE" id="PS00134">
    <property type="entry name" value="TRYPSIN_HIS"/>
    <property type="match status" value="1"/>
</dbReference>
<dbReference type="Pfam" id="PF00372">
    <property type="entry name" value="Hemocyanin_M"/>
    <property type="match status" value="1"/>
</dbReference>
<accession>A0AAV7X4S5</accession>
<evidence type="ECO:0000313" key="10">
    <source>
        <dbReference type="EMBL" id="KAJ1519798.1"/>
    </source>
</evidence>
<dbReference type="CDD" id="cd00033">
    <property type="entry name" value="CCP"/>
    <property type="match status" value="1"/>
</dbReference>
<gene>
    <name evidence="10" type="ORF">ONE63_005051</name>
</gene>
<dbReference type="AlphaFoldDB" id="A0AAV7X4S5"/>
<keyword evidence="11" id="KW-1185">Reference proteome</keyword>
<dbReference type="InterPro" id="IPR001254">
    <property type="entry name" value="Trypsin_dom"/>
</dbReference>
<dbReference type="PANTHER" id="PTHR11511:SF4">
    <property type="entry name" value="PHENOLOXIDASE 2-RELATED"/>
    <property type="match status" value="1"/>
</dbReference>
<dbReference type="GO" id="GO:0004252">
    <property type="term" value="F:serine-type endopeptidase activity"/>
    <property type="evidence" value="ECO:0007669"/>
    <property type="project" value="InterPro"/>
</dbReference>
<dbReference type="InterPro" id="IPR013788">
    <property type="entry name" value="Hemocyanin/hexamerin"/>
</dbReference>
<feature type="chain" id="PRO_5043552280" description="Peptidase S1 domain-containing protein" evidence="8">
    <location>
        <begin position="24"/>
        <end position="741"/>
    </location>
</feature>
<dbReference type="GO" id="GO:0006582">
    <property type="term" value="P:melanin metabolic process"/>
    <property type="evidence" value="ECO:0007669"/>
    <property type="project" value="UniProtKB-ARBA"/>
</dbReference>
<dbReference type="SUPFAM" id="SSF48056">
    <property type="entry name" value="Di-copper centre-containing domain"/>
    <property type="match status" value="1"/>
</dbReference>
<dbReference type="CDD" id="cd00190">
    <property type="entry name" value="Tryp_SPc"/>
    <property type="match status" value="1"/>
</dbReference>
<evidence type="ECO:0000256" key="1">
    <source>
        <dbReference type="ARBA" id="ARBA00001973"/>
    </source>
</evidence>
<dbReference type="InterPro" id="IPR037020">
    <property type="entry name" value="Hemocyanin_C_sf"/>
</dbReference>
<dbReference type="InterPro" id="IPR008922">
    <property type="entry name" value="Di-copper_centre_dom_sf"/>
</dbReference>
<dbReference type="Gene3D" id="2.40.10.10">
    <property type="entry name" value="Trypsin-like serine proteases"/>
    <property type="match status" value="2"/>
</dbReference>
<dbReference type="PRINTS" id="PR00187">
    <property type="entry name" value="HAEMOCYANIN"/>
</dbReference>
<dbReference type="GO" id="GO:0004503">
    <property type="term" value="F:tyrosinase activity"/>
    <property type="evidence" value="ECO:0007669"/>
    <property type="project" value="UniProtKB-ARBA"/>
</dbReference>